<dbReference type="Proteomes" id="UP001552299">
    <property type="component" value="Unassembled WGS sequence"/>
</dbReference>
<evidence type="ECO:0000256" key="1">
    <source>
        <dbReference type="SAM" id="MobiDB-lite"/>
    </source>
</evidence>
<keyword evidence="4" id="KW-1185">Reference proteome</keyword>
<keyword evidence="2" id="KW-0472">Membrane</keyword>
<feature type="region of interest" description="Disordered" evidence="1">
    <location>
        <begin position="1"/>
        <end position="42"/>
    </location>
</feature>
<evidence type="ECO:0000313" key="4">
    <source>
        <dbReference type="Proteomes" id="UP001552299"/>
    </source>
</evidence>
<organism evidence="3 4">
    <name type="scientific">Dendrobium thyrsiflorum</name>
    <name type="common">Pinecone-like raceme dendrobium</name>
    <name type="synonym">Orchid</name>
    <dbReference type="NCBI Taxonomy" id="117978"/>
    <lineage>
        <taxon>Eukaryota</taxon>
        <taxon>Viridiplantae</taxon>
        <taxon>Streptophyta</taxon>
        <taxon>Embryophyta</taxon>
        <taxon>Tracheophyta</taxon>
        <taxon>Spermatophyta</taxon>
        <taxon>Magnoliopsida</taxon>
        <taxon>Liliopsida</taxon>
        <taxon>Asparagales</taxon>
        <taxon>Orchidaceae</taxon>
        <taxon>Epidendroideae</taxon>
        <taxon>Malaxideae</taxon>
        <taxon>Dendrobiinae</taxon>
        <taxon>Dendrobium</taxon>
    </lineage>
</organism>
<evidence type="ECO:0000313" key="3">
    <source>
        <dbReference type="EMBL" id="KAL0903226.1"/>
    </source>
</evidence>
<keyword evidence="2" id="KW-0812">Transmembrane</keyword>
<feature type="transmembrane region" description="Helical" evidence="2">
    <location>
        <begin position="117"/>
        <end position="140"/>
    </location>
</feature>
<gene>
    <name evidence="3" type="ORF">M5K25_027587</name>
</gene>
<sequence>MCSPSNQPIEGQDEHDPTKPTFQNIQIQNAEEDSPQGSSTDPIQNELFKIQRLMYLVDTKFDKKVREIRANLEHEKKLINDKYAKMIQDLHKSSEKTSDSDSSGDENFQVEEPDGHLSFGLVFCLFGFLSTFLGFLLAPSVPYAGRCFSGAVPVPADWDFVLSFGFYSLALRFPAILCFELLF</sequence>
<keyword evidence="2" id="KW-1133">Transmembrane helix</keyword>
<accession>A0ABD0TU67</accession>
<dbReference type="EMBL" id="JANQDX010000020">
    <property type="protein sequence ID" value="KAL0903226.1"/>
    <property type="molecule type" value="Genomic_DNA"/>
</dbReference>
<reference evidence="3 4" key="1">
    <citation type="journal article" date="2024" name="Plant Biotechnol. J.">
        <title>Dendrobium thyrsiflorum genome and its molecular insights into genes involved in important horticultural traits.</title>
        <authorList>
            <person name="Chen B."/>
            <person name="Wang J.Y."/>
            <person name="Zheng P.J."/>
            <person name="Li K.L."/>
            <person name="Liang Y.M."/>
            <person name="Chen X.F."/>
            <person name="Zhang C."/>
            <person name="Zhao X."/>
            <person name="He X."/>
            <person name="Zhang G.Q."/>
            <person name="Liu Z.J."/>
            <person name="Xu Q."/>
        </authorList>
    </citation>
    <scope>NUCLEOTIDE SEQUENCE [LARGE SCALE GENOMIC DNA]</scope>
    <source>
        <strain evidence="3">GZMU011</strain>
    </source>
</reference>
<comment type="caution">
    <text evidence="3">The sequence shown here is derived from an EMBL/GenBank/DDBJ whole genome shotgun (WGS) entry which is preliminary data.</text>
</comment>
<evidence type="ECO:0000256" key="2">
    <source>
        <dbReference type="SAM" id="Phobius"/>
    </source>
</evidence>
<feature type="compositionally biased region" description="Polar residues" evidence="1">
    <location>
        <begin position="20"/>
        <end position="42"/>
    </location>
</feature>
<name>A0ABD0TU67_DENTH</name>
<dbReference type="AlphaFoldDB" id="A0ABD0TU67"/>
<feature type="transmembrane region" description="Helical" evidence="2">
    <location>
        <begin position="160"/>
        <end position="182"/>
    </location>
</feature>
<protein>
    <submittedName>
        <fullName evidence="3">Uncharacterized protein</fullName>
    </submittedName>
</protein>
<proteinExistence type="predicted"/>